<dbReference type="AlphaFoldDB" id="A0A1B7LV01"/>
<evidence type="ECO:0000256" key="2">
    <source>
        <dbReference type="ARBA" id="ARBA00004651"/>
    </source>
</evidence>
<protein>
    <recommendedName>
        <fullName evidence="7 18">Phosphatidate cytidylyltransferase</fullName>
        <ecNumber evidence="6 18">2.7.7.41</ecNumber>
    </recommendedName>
</protein>
<evidence type="ECO:0000256" key="7">
    <source>
        <dbReference type="ARBA" id="ARBA00019373"/>
    </source>
</evidence>
<keyword evidence="17" id="KW-1208">Phospholipid metabolism</keyword>
<dbReference type="PROSITE" id="PS01315">
    <property type="entry name" value="CDS"/>
    <property type="match status" value="1"/>
</dbReference>
<evidence type="ECO:0000256" key="9">
    <source>
        <dbReference type="ARBA" id="ARBA00022516"/>
    </source>
</evidence>
<evidence type="ECO:0000256" key="11">
    <source>
        <dbReference type="ARBA" id="ARBA00022692"/>
    </source>
</evidence>
<evidence type="ECO:0000313" key="21">
    <source>
        <dbReference type="EMBL" id="OAV51822.1"/>
    </source>
</evidence>
<evidence type="ECO:0000256" key="17">
    <source>
        <dbReference type="ARBA" id="ARBA00023264"/>
    </source>
</evidence>
<keyword evidence="15 20" id="KW-0472">Membrane</keyword>
<evidence type="ECO:0000256" key="14">
    <source>
        <dbReference type="ARBA" id="ARBA00023098"/>
    </source>
</evidence>
<comment type="pathway">
    <text evidence="4">Lipid metabolism.</text>
</comment>
<evidence type="ECO:0000256" key="8">
    <source>
        <dbReference type="ARBA" id="ARBA00022475"/>
    </source>
</evidence>
<reference evidence="21 22" key="1">
    <citation type="submission" date="2016-04" db="EMBL/GenBank/DDBJ databases">
        <title>First whole genome shotgun sequence of the bacterium Enteractinococcus sp. strain UASWS1574.</title>
        <authorList>
            <person name="Crovadore J."/>
            <person name="Chablais R."/>
            <person name="Lefort F."/>
        </authorList>
    </citation>
    <scope>NUCLEOTIDE SEQUENCE [LARGE SCALE GENOMIC DNA]</scope>
    <source>
        <strain evidence="21 22">UASWS1574</strain>
    </source>
</reference>
<feature type="transmembrane region" description="Helical" evidence="20">
    <location>
        <begin position="235"/>
        <end position="254"/>
    </location>
</feature>
<feature type="transmembrane region" description="Helical" evidence="20">
    <location>
        <begin position="375"/>
        <end position="394"/>
    </location>
</feature>
<dbReference type="UniPathway" id="UPA00557">
    <property type="reaction ID" value="UER00614"/>
</dbReference>
<dbReference type="GO" id="GO:0005886">
    <property type="term" value="C:plasma membrane"/>
    <property type="evidence" value="ECO:0007669"/>
    <property type="project" value="UniProtKB-SubCell"/>
</dbReference>
<evidence type="ECO:0000256" key="18">
    <source>
        <dbReference type="RuleBase" id="RU003938"/>
    </source>
</evidence>
<dbReference type="GO" id="GO:0004605">
    <property type="term" value="F:phosphatidate cytidylyltransferase activity"/>
    <property type="evidence" value="ECO:0007669"/>
    <property type="project" value="UniProtKB-EC"/>
</dbReference>
<evidence type="ECO:0000256" key="3">
    <source>
        <dbReference type="ARBA" id="ARBA00005119"/>
    </source>
</evidence>
<dbReference type="Proteomes" id="UP000078292">
    <property type="component" value="Unassembled WGS sequence"/>
</dbReference>
<accession>A0A1B7LV01</accession>
<keyword evidence="16" id="KW-0594">Phospholipid biosynthesis</keyword>
<evidence type="ECO:0000256" key="4">
    <source>
        <dbReference type="ARBA" id="ARBA00005189"/>
    </source>
</evidence>
<feature type="transmembrane region" description="Helical" evidence="20">
    <location>
        <begin position="301"/>
        <end position="319"/>
    </location>
</feature>
<feature type="region of interest" description="Disordered" evidence="19">
    <location>
        <begin position="1"/>
        <end position="32"/>
    </location>
</feature>
<gene>
    <name evidence="21" type="ORF">A6F49_01670</name>
</gene>
<keyword evidence="12 18" id="KW-0548">Nucleotidyltransferase</keyword>
<keyword evidence="10 18" id="KW-0808">Transferase</keyword>
<evidence type="ECO:0000256" key="12">
    <source>
        <dbReference type="ARBA" id="ARBA00022695"/>
    </source>
</evidence>
<comment type="subcellular location">
    <subcellularLocation>
        <location evidence="2">Cell membrane</location>
        <topology evidence="2">Multi-pass membrane protein</topology>
    </subcellularLocation>
</comment>
<dbReference type="GO" id="GO:0016024">
    <property type="term" value="P:CDP-diacylglycerol biosynthetic process"/>
    <property type="evidence" value="ECO:0007669"/>
    <property type="project" value="UniProtKB-UniPathway"/>
</dbReference>
<dbReference type="RefSeq" id="WP_052499970.1">
    <property type="nucleotide sequence ID" value="NZ_LXEY01000114.1"/>
</dbReference>
<dbReference type="EC" id="2.7.7.41" evidence="6 18"/>
<evidence type="ECO:0000256" key="13">
    <source>
        <dbReference type="ARBA" id="ARBA00022989"/>
    </source>
</evidence>
<comment type="caution">
    <text evidence="21">The sequence shown here is derived from an EMBL/GenBank/DDBJ whole genome shotgun (WGS) entry which is preliminary data.</text>
</comment>
<dbReference type="PANTHER" id="PTHR46382:SF1">
    <property type="entry name" value="PHOSPHATIDATE CYTIDYLYLTRANSFERASE"/>
    <property type="match status" value="1"/>
</dbReference>
<keyword evidence="22" id="KW-1185">Reference proteome</keyword>
<feature type="transmembrane region" description="Helical" evidence="20">
    <location>
        <begin position="325"/>
        <end position="346"/>
    </location>
</feature>
<feature type="transmembrane region" description="Helical" evidence="20">
    <location>
        <begin position="260"/>
        <end position="280"/>
    </location>
</feature>
<keyword evidence="11 18" id="KW-0812">Transmembrane</keyword>
<evidence type="ECO:0000256" key="20">
    <source>
        <dbReference type="SAM" id="Phobius"/>
    </source>
</evidence>
<comment type="similarity">
    <text evidence="5 18">Belongs to the CDS family.</text>
</comment>
<keyword evidence="9" id="KW-0444">Lipid biosynthesis</keyword>
<comment type="pathway">
    <text evidence="3 18">Phospholipid metabolism; CDP-diacylglycerol biosynthesis; CDP-diacylglycerol from sn-glycerol 3-phosphate: step 3/3.</text>
</comment>
<evidence type="ECO:0000256" key="10">
    <source>
        <dbReference type="ARBA" id="ARBA00022679"/>
    </source>
</evidence>
<evidence type="ECO:0000256" key="5">
    <source>
        <dbReference type="ARBA" id="ARBA00010185"/>
    </source>
</evidence>
<name>A0A1B7LV01_9MICC</name>
<dbReference type="EMBL" id="LXEY01000114">
    <property type="protein sequence ID" value="OAV51822.1"/>
    <property type="molecule type" value="Genomic_DNA"/>
</dbReference>
<keyword evidence="13 20" id="KW-1133">Transmembrane helix</keyword>
<proteinExistence type="inferred from homology"/>
<sequence length="395" mass="41866">MSTPDPKSEKQPPLITQLEGFPDPVRDPDTGMIVPQTRRERRALEAAQASFLAKKAARQEAALDEAEAIEVMGDDFGSDDLDFGSDPSTDVDPEESTVLTVKQVETEEIPPPAPLPAHTAAPKESRAGRDLPAAIGVGLVLLGIAAVGIVWVPIVLAIFIAVLVPLGIWELAQVAKTRNIHLALTPGWVAGLGIPVAAWFGGVDAMVFALFGSMLLTVFWTAVGEPDRPAASMATTLLAILWLPFFLSFGITLLQETDGSVMLLTTVLATVASDTFGYLIGATLGKHRMAPKVSPKKSWEGFFGSLAGAIVISVLLTHFLLEYDWWVGIIIGTVIMLAATAGDFAASMVKRDFGVKDMGTTLPGHGGVMDRLDSVAFAIPVGYTLFVVALPLILG</sequence>
<dbReference type="Pfam" id="PF01148">
    <property type="entry name" value="CTP_transf_1"/>
    <property type="match status" value="1"/>
</dbReference>
<organism evidence="21 22">
    <name type="scientific">Enteractinococcus helveticum</name>
    <dbReference type="NCBI Taxonomy" id="1837282"/>
    <lineage>
        <taxon>Bacteria</taxon>
        <taxon>Bacillati</taxon>
        <taxon>Actinomycetota</taxon>
        <taxon>Actinomycetes</taxon>
        <taxon>Micrococcales</taxon>
        <taxon>Micrococcaceae</taxon>
    </lineage>
</organism>
<feature type="transmembrane region" description="Helical" evidence="20">
    <location>
        <begin position="135"/>
        <end position="168"/>
    </location>
</feature>
<keyword evidence="8" id="KW-1003">Cell membrane</keyword>
<evidence type="ECO:0000313" key="22">
    <source>
        <dbReference type="Proteomes" id="UP000078292"/>
    </source>
</evidence>
<feature type="compositionally biased region" description="Basic and acidic residues" evidence="19">
    <location>
        <begin position="1"/>
        <end position="10"/>
    </location>
</feature>
<feature type="transmembrane region" description="Helical" evidence="20">
    <location>
        <begin position="206"/>
        <end position="223"/>
    </location>
</feature>
<evidence type="ECO:0000256" key="1">
    <source>
        <dbReference type="ARBA" id="ARBA00001698"/>
    </source>
</evidence>
<dbReference type="OrthoDB" id="9799199at2"/>
<keyword evidence="14" id="KW-0443">Lipid metabolism</keyword>
<evidence type="ECO:0000256" key="15">
    <source>
        <dbReference type="ARBA" id="ARBA00023136"/>
    </source>
</evidence>
<feature type="transmembrane region" description="Helical" evidence="20">
    <location>
        <begin position="180"/>
        <end position="200"/>
    </location>
</feature>
<evidence type="ECO:0000256" key="19">
    <source>
        <dbReference type="SAM" id="MobiDB-lite"/>
    </source>
</evidence>
<comment type="catalytic activity">
    <reaction evidence="1 18">
        <text>a 1,2-diacyl-sn-glycero-3-phosphate + CTP + H(+) = a CDP-1,2-diacyl-sn-glycerol + diphosphate</text>
        <dbReference type="Rhea" id="RHEA:16229"/>
        <dbReference type="ChEBI" id="CHEBI:15378"/>
        <dbReference type="ChEBI" id="CHEBI:33019"/>
        <dbReference type="ChEBI" id="CHEBI:37563"/>
        <dbReference type="ChEBI" id="CHEBI:58332"/>
        <dbReference type="ChEBI" id="CHEBI:58608"/>
        <dbReference type="EC" id="2.7.7.41"/>
    </reaction>
</comment>
<dbReference type="InterPro" id="IPR000374">
    <property type="entry name" value="PC_trans"/>
</dbReference>
<evidence type="ECO:0000256" key="6">
    <source>
        <dbReference type="ARBA" id="ARBA00012487"/>
    </source>
</evidence>
<dbReference type="STRING" id="1837282.A6F49_01670"/>
<evidence type="ECO:0000256" key="16">
    <source>
        <dbReference type="ARBA" id="ARBA00023209"/>
    </source>
</evidence>
<dbReference type="PANTHER" id="PTHR46382">
    <property type="entry name" value="PHOSPHATIDATE CYTIDYLYLTRANSFERASE"/>
    <property type="match status" value="1"/>
</dbReference>